<dbReference type="Proteomes" id="UP000198882">
    <property type="component" value="Unassembled WGS sequence"/>
</dbReference>
<dbReference type="EMBL" id="FNFE01000003">
    <property type="protein sequence ID" value="SDK25245.1"/>
    <property type="molecule type" value="Genomic_DNA"/>
</dbReference>
<proteinExistence type="predicted"/>
<dbReference type="Gene3D" id="3.30.9.10">
    <property type="entry name" value="D-Amino Acid Oxidase, subunit A, domain 2"/>
    <property type="match status" value="1"/>
</dbReference>
<dbReference type="AlphaFoldDB" id="A0A1G9AFE0"/>
<sequence>MTVVVIGGGIVGLSSAYELATRGVDVVVCEQGSIGSGSTERSAGGIRAQFSTPVNVDLSLESMRVWNAFEERFGTDIDYRRPGYLFLARSEETAAGFDEAVAMQNDRGVPSERLTPDEASEHCPGIDPEQFVAATHSPTDGFADPHLALQGYARAAADAGVDVRTKTPVVDVIREGGSARDDEESRRVVGVETSEGRLEADYVVNAAGPWAGEVAAMADVSLPITPKRRQIAVAQPETPVPDSDPLTIDLESGSYFRPERDGDALVGGHFSAVDPACDPDLYTKSMDFEWSIDALETVSEWTTYFGPESAVKRGWAGLYAVTPDDTAIVEETVPGFVTAAGFSGHGFQHAPATGKLVAELVADGEASLVDVEALSSDRFEEESARVERNVV</sequence>
<evidence type="ECO:0000313" key="3">
    <source>
        <dbReference type="EMBL" id="SDK25245.1"/>
    </source>
</evidence>
<dbReference type="GO" id="GO:0005737">
    <property type="term" value="C:cytoplasm"/>
    <property type="evidence" value="ECO:0007669"/>
    <property type="project" value="TreeGrafter"/>
</dbReference>
<protein>
    <submittedName>
        <fullName evidence="3">Sarcosine oxidase subunit beta</fullName>
    </submittedName>
</protein>
<accession>A0A1G9AFE0</accession>
<keyword evidence="1" id="KW-0560">Oxidoreductase</keyword>
<dbReference type="Gene3D" id="3.50.50.60">
    <property type="entry name" value="FAD/NAD(P)-binding domain"/>
    <property type="match status" value="1"/>
</dbReference>
<gene>
    <name evidence="3" type="ORF">SAMN04515672_2682</name>
</gene>
<keyword evidence="4" id="KW-1185">Reference proteome</keyword>
<dbReference type="SUPFAM" id="SSF51905">
    <property type="entry name" value="FAD/NAD(P)-binding domain"/>
    <property type="match status" value="1"/>
</dbReference>
<evidence type="ECO:0000256" key="1">
    <source>
        <dbReference type="ARBA" id="ARBA00023002"/>
    </source>
</evidence>
<dbReference type="InterPro" id="IPR036188">
    <property type="entry name" value="FAD/NAD-bd_sf"/>
</dbReference>
<dbReference type="RefSeq" id="WP_090307260.1">
    <property type="nucleotide sequence ID" value="NZ_FNFE01000003.1"/>
</dbReference>
<dbReference type="Pfam" id="PF01266">
    <property type="entry name" value="DAO"/>
    <property type="match status" value="1"/>
</dbReference>
<dbReference type="OrthoDB" id="168391at2157"/>
<evidence type="ECO:0000259" key="2">
    <source>
        <dbReference type="Pfam" id="PF01266"/>
    </source>
</evidence>
<organism evidence="3 4">
    <name type="scientific">Natronorubrum texcoconense</name>
    <dbReference type="NCBI Taxonomy" id="1095776"/>
    <lineage>
        <taxon>Archaea</taxon>
        <taxon>Methanobacteriati</taxon>
        <taxon>Methanobacteriota</taxon>
        <taxon>Stenosarchaea group</taxon>
        <taxon>Halobacteria</taxon>
        <taxon>Halobacteriales</taxon>
        <taxon>Natrialbaceae</taxon>
        <taxon>Natronorubrum</taxon>
    </lineage>
</organism>
<dbReference type="PANTHER" id="PTHR13847">
    <property type="entry name" value="SARCOSINE DEHYDROGENASE-RELATED"/>
    <property type="match status" value="1"/>
</dbReference>
<feature type="domain" description="FAD dependent oxidoreductase" evidence="2">
    <location>
        <begin position="3"/>
        <end position="360"/>
    </location>
</feature>
<dbReference type="GO" id="GO:0016491">
    <property type="term" value="F:oxidoreductase activity"/>
    <property type="evidence" value="ECO:0007669"/>
    <property type="project" value="UniProtKB-KW"/>
</dbReference>
<evidence type="ECO:0000313" key="4">
    <source>
        <dbReference type="Proteomes" id="UP000198882"/>
    </source>
</evidence>
<dbReference type="InterPro" id="IPR006076">
    <property type="entry name" value="FAD-dep_OxRdtase"/>
</dbReference>
<name>A0A1G9AFE0_9EURY</name>
<dbReference type="STRING" id="1095776.SAMN04515672_2682"/>
<reference evidence="4" key="1">
    <citation type="submission" date="2016-10" db="EMBL/GenBank/DDBJ databases">
        <authorList>
            <person name="Varghese N."/>
            <person name="Submissions S."/>
        </authorList>
    </citation>
    <scope>NUCLEOTIDE SEQUENCE [LARGE SCALE GENOMIC DNA]</scope>
    <source>
        <strain evidence="4">B4,CECT 8067,JCM 17497</strain>
    </source>
</reference>
<dbReference type="PANTHER" id="PTHR13847:SF287">
    <property type="entry name" value="FAD-DEPENDENT OXIDOREDUCTASE DOMAIN-CONTAINING PROTEIN 1"/>
    <property type="match status" value="1"/>
</dbReference>